<keyword evidence="3 5" id="KW-1133">Transmembrane helix</keyword>
<evidence type="ECO:0000313" key="7">
    <source>
        <dbReference type="EMBL" id="CAE10942.1"/>
    </source>
</evidence>
<feature type="transmembrane region" description="Helical" evidence="5">
    <location>
        <begin position="200"/>
        <end position="219"/>
    </location>
</feature>
<comment type="subcellular location">
    <subcellularLocation>
        <location evidence="1">Membrane</location>
        <topology evidence="1">Multi-pass membrane protein</topology>
    </subcellularLocation>
</comment>
<protein>
    <recommendedName>
        <fullName evidence="6">NarX-like N-terminal domain-containing protein</fullName>
    </recommendedName>
</protein>
<dbReference type="HOGENOM" id="CLU_1233647_0_0_7"/>
<dbReference type="eggNOG" id="COG3706">
    <property type="taxonomic scope" value="Bacteria"/>
</dbReference>
<accession>Q7MQX0</accession>
<feature type="domain" description="NarX-like N-terminal" evidence="6">
    <location>
        <begin position="45"/>
        <end position="112"/>
    </location>
</feature>
<keyword evidence="4 5" id="KW-0472">Membrane</keyword>
<dbReference type="KEGG" id="wsu:WS1936"/>
<dbReference type="RefSeq" id="WP_011139725.1">
    <property type="nucleotide sequence ID" value="NC_005090.1"/>
</dbReference>
<proteinExistence type="predicted"/>
<sequence length="246" mass="28104">MFKELQTLLKSRHTLAHALTKKHLYALGLLLILLFVSYAILQSAIAQQRDDAYLVNISGKQRMLAQRIVSLSQNIASRKFLGRDYLEASEELKLSLQELDFIHKSLRQKALHTEGFSLNRRSPLYEVYFGSWNLAIKLESFLGEGVRLLESEETEETLFLSQNLLEMWEGDQGLLGVLELGTLTFQLESEHRIDTLQKTALGIILLIVVVLFLEALFVIRPAILELALIEEKCKKCLNKRESTEDS</sequence>
<evidence type="ECO:0000256" key="1">
    <source>
        <dbReference type="ARBA" id="ARBA00004141"/>
    </source>
</evidence>
<reference evidence="7 8" key="1">
    <citation type="journal article" date="2003" name="Proc. Natl. Acad. Sci. U.S.A.">
        <title>Complete genome sequence and analysis of Wolinella succinogenes.</title>
        <authorList>
            <person name="Baar C."/>
            <person name="Eppinger M."/>
            <person name="Raddatz G."/>
            <person name="Simon JM."/>
            <person name="Lanz C."/>
            <person name="Klimmek O."/>
            <person name="Nandakumar R."/>
            <person name="Gross R."/>
            <person name="Rosinus A."/>
            <person name="Keller H."/>
            <person name="Jagtap P."/>
            <person name="Linke B."/>
            <person name="Meyer F."/>
            <person name="Lederer H."/>
            <person name="Schuster S.C."/>
        </authorList>
    </citation>
    <scope>NUCLEOTIDE SEQUENCE [LARGE SCALE GENOMIC DNA]</scope>
    <source>
        <strain evidence="8">ATCC 29543 / DSM 1740 / CCUG 13145 / JCM 31913 / LMG 7466 / NCTC 11488 / FDC 602W</strain>
    </source>
</reference>
<keyword evidence="2 5" id="KW-0812">Transmembrane</keyword>
<feature type="transmembrane region" description="Helical" evidence="5">
    <location>
        <begin position="23"/>
        <end position="41"/>
    </location>
</feature>
<dbReference type="STRING" id="273121.WS1936"/>
<dbReference type="AlphaFoldDB" id="Q7MQX0"/>
<evidence type="ECO:0000256" key="5">
    <source>
        <dbReference type="SAM" id="Phobius"/>
    </source>
</evidence>
<evidence type="ECO:0000256" key="3">
    <source>
        <dbReference type="ARBA" id="ARBA00022989"/>
    </source>
</evidence>
<dbReference type="EMBL" id="BX571662">
    <property type="protein sequence ID" value="CAE10942.1"/>
    <property type="molecule type" value="Genomic_DNA"/>
</dbReference>
<evidence type="ECO:0000256" key="4">
    <source>
        <dbReference type="ARBA" id="ARBA00023136"/>
    </source>
</evidence>
<evidence type="ECO:0000259" key="6">
    <source>
        <dbReference type="Pfam" id="PF13675"/>
    </source>
</evidence>
<dbReference type="Proteomes" id="UP000000422">
    <property type="component" value="Chromosome"/>
</dbReference>
<dbReference type="GO" id="GO:0016020">
    <property type="term" value="C:membrane"/>
    <property type="evidence" value="ECO:0007669"/>
    <property type="project" value="UniProtKB-SubCell"/>
</dbReference>
<name>Q7MQX0_WOLSU</name>
<evidence type="ECO:0000256" key="2">
    <source>
        <dbReference type="ARBA" id="ARBA00022692"/>
    </source>
</evidence>
<organism evidence="8">
    <name type="scientific">Wolinella succinogenes (strain ATCC 29543 / DSM 1740 / CCUG 13145 / JCM 31913 / LMG 7466 / NCTC 11488 / FDC 602W)</name>
    <name type="common">Vibrio succinogenes</name>
    <dbReference type="NCBI Taxonomy" id="273121"/>
    <lineage>
        <taxon>Bacteria</taxon>
        <taxon>Pseudomonadati</taxon>
        <taxon>Campylobacterota</taxon>
        <taxon>Epsilonproteobacteria</taxon>
        <taxon>Campylobacterales</taxon>
        <taxon>Helicobacteraceae</taxon>
        <taxon>Wolinella</taxon>
    </lineage>
</organism>
<evidence type="ECO:0000313" key="8">
    <source>
        <dbReference type="Proteomes" id="UP000000422"/>
    </source>
</evidence>
<dbReference type="Pfam" id="PF13675">
    <property type="entry name" value="PilJ"/>
    <property type="match status" value="1"/>
</dbReference>
<dbReference type="InterPro" id="IPR029095">
    <property type="entry name" value="NarX-like_N"/>
</dbReference>
<gene>
    <name evidence="7" type="ordered locus">WS1936</name>
</gene>
<keyword evidence="8" id="KW-1185">Reference proteome</keyword>